<dbReference type="PROSITE" id="PS00866">
    <property type="entry name" value="CPSASE_1"/>
    <property type="match status" value="1"/>
</dbReference>
<dbReference type="InterPro" id="IPR001882">
    <property type="entry name" value="Biotin_BS"/>
</dbReference>
<dbReference type="Gene3D" id="3.30.700.40">
    <property type="match status" value="1"/>
</dbReference>
<dbReference type="GO" id="GO:0046872">
    <property type="term" value="F:metal ion binding"/>
    <property type="evidence" value="ECO:0007669"/>
    <property type="project" value="InterPro"/>
</dbReference>
<dbReference type="PROSITE" id="PS00867">
    <property type="entry name" value="CPSASE_2"/>
    <property type="match status" value="1"/>
</dbReference>
<evidence type="ECO:0000256" key="6">
    <source>
        <dbReference type="ARBA" id="ARBA00022598"/>
    </source>
</evidence>
<evidence type="ECO:0000256" key="1">
    <source>
        <dbReference type="ARBA" id="ARBA00001953"/>
    </source>
</evidence>
<dbReference type="Gene3D" id="2.40.50.100">
    <property type="match status" value="1"/>
</dbReference>
<evidence type="ECO:0000256" key="2">
    <source>
        <dbReference type="ARBA" id="ARBA00003761"/>
    </source>
</evidence>
<comment type="pathway">
    <text evidence="3">Lipid metabolism; malonyl-CoA biosynthesis; malonyl-CoA from acetyl-CoA: step 1/1.</text>
</comment>
<evidence type="ECO:0000256" key="9">
    <source>
        <dbReference type="ARBA" id="ARBA00022946"/>
    </source>
</evidence>
<dbReference type="SUPFAM" id="SSF56059">
    <property type="entry name" value="Glutathione synthetase ATP-binding domain-like"/>
    <property type="match status" value="1"/>
</dbReference>
<evidence type="ECO:0000256" key="13">
    <source>
        <dbReference type="PROSITE-ProRule" id="PRU00409"/>
    </source>
</evidence>
<dbReference type="GO" id="GO:0005524">
    <property type="term" value="F:ATP binding"/>
    <property type="evidence" value="ECO:0007669"/>
    <property type="project" value="UniProtKB-UniRule"/>
</dbReference>
<evidence type="ECO:0000256" key="7">
    <source>
        <dbReference type="ARBA" id="ARBA00022741"/>
    </source>
</evidence>
<evidence type="ECO:0000256" key="4">
    <source>
        <dbReference type="ARBA" id="ARBA00011750"/>
    </source>
</evidence>
<evidence type="ECO:0000256" key="5">
    <source>
        <dbReference type="ARBA" id="ARBA00017242"/>
    </source>
</evidence>
<feature type="domain" description="Biotin carboxylation" evidence="16">
    <location>
        <begin position="1"/>
        <end position="447"/>
    </location>
</feature>
<dbReference type="SUPFAM" id="SSF51230">
    <property type="entry name" value="Single hybrid motif"/>
    <property type="match status" value="1"/>
</dbReference>
<dbReference type="eggNOG" id="COG4770">
    <property type="taxonomic scope" value="Bacteria"/>
</dbReference>
<dbReference type="EMBL" id="CP000155">
    <property type="protein sequence ID" value="ABC30666.1"/>
    <property type="molecule type" value="Genomic_DNA"/>
</dbReference>
<dbReference type="FunFam" id="3.30.470.20:FF:000028">
    <property type="entry name" value="Methylcrotonoyl-CoA carboxylase subunit alpha, mitochondrial"/>
    <property type="match status" value="1"/>
</dbReference>
<keyword evidence="7 13" id="KW-0547">Nucleotide-binding</keyword>
<evidence type="ECO:0000256" key="11">
    <source>
        <dbReference type="ARBA" id="ARBA00033786"/>
    </source>
</evidence>
<evidence type="ECO:0000313" key="17">
    <source>
        <dbReference type="EMBL" id="ABC30666.1"/>
    </source>
</evidence>
<accession>Q2SFA8</accession>
<evidence type="ECO:0000256" key="10">
    <source>
        <dbReference type="ARBA" id="ARBA00023267"/>
    </source>
</evidence>
<dbReference type="InterPro" id="IPR000089">
    <property type="entry name" value="Biotin_lipoyl"/>
</dbReference>
<keyword evidence="8 13" id="KW-0067">ATP-binding</keyword>
<comment type="catalytic activity">
    <reaction evidence="12">
        <text>N(6)-biotinyl-L-lysyl-[protein] + hydrogencarbonate + ATP = N(6)-carboxybiotinyl-L-lysyl-[protein] + ADP + phosphate + H(+)</text>
        <dbReference type="Rhea" id="RHEA:13501"/>
        <dbReference type="Rhea" id="RHEA-COMP:10505"/>
        <dbReference type="Rhea" id="RHEA-COMP:10506"/>
        <dbReference type="ChEBI" id="CHEBI:15378"/>
        <dbReference type="ChEBI" id="CHEBI:17544"/>
        <dbReference type="ChEBI" id="CHEBI:30616"/>
        <dbReference type="ChEBI" id="CHEBI:43474"/>
        <dbReference type="ChEBI" id="CHEBI:83144"/>
        <dbReference type="ChEBI" id="CHEBI:83145"/>
        <dbReference type="ChEBI" id="CHEBI:456216"/>
        <dbReference type="EC" id="6.3.4.14"/>
    </reaction>
</comment>
<dbReference type="InterPro" id="IPR011054">
    <property type="entry name" value="Rudment_hybrid_motif"/>
</dbReference>
<dbReference type="SMART" id="SM00878">
    <property type="entry name" value="Biotin_carb_C"/>
    <property type="match status" value="1"/>
</dbReference>
<dbReference type="PROSITE" id="PS50979">
    <property type="entry name" value="BC"/>
    <property type="match status" value="1"/>
</dbReference>
<evidence type="ECO:0000259" key="14">
    <source>
        <dbReference type="PROSITE" id="PS50968"/>
    </source>
</evidence>
<keyword evidence="9" id="KW-0809">Transit peptide</keyword>
<dbReference type="PROSITE" id="PS00188">
    <property type="entry name" value="BIOTIN"/>
    <property type="match status" value="1"/>
</dbReference>
<dbReference type="KEGG" id="hch:HCH_03946"/>
<evidence type="ECO:0000256" key="12">
    <source>
        <dbReference type="ARBA" id="ARBA00048600"/>
    </source>
</evidence>
<comment type="function">
    <text evidence="2">This protein is a component of the acetyl coenzyme A carboxylase complex; first, biotin carboxylase catalyzes the carboxylation of the carrier protein and then the transcarboxylase transfers the carboxyl group to form malonyl-CoA.</text>
</comment>
<dbReference type="InterPro" id="IPR048429">
    <property type="entry name" value="MCC_alpha_BT"/>
</dbReference>
<dbReference type="HOGENOM" id="CLU_000395_3_1_6"/>
<dbReference type="PROSITE" id="PS50968">
    <property type="entry name" value="BIOTINYL_LIPOYL"/>
    <property type="match status" value="1"/>
</dbReference>
<evidence type="ECO:0000313" key="18">
    <source>
        <dbReference type="Proteomes" id="UP000000238"/>
    </source>
</evidence>
<dbReference type="Pfam" id="PF02785">
    <property type="entry name" value="Biotin_carb_C"/>
    <property type="match status" value="1"/>
</dbReference>
<dbReference type="OrthoDB" id="9763189at2"/>
<dbReference type="Pfam" id="PF02786">
    <property type="entry name" value="CPSase_L_D2"/>
    <property type="match status" value="1"/>
</dbReference>
<dbReference type="FunFam" id="3.40.50.20:FF:000010">
    <property type="entry name" value="Propionyl-CoA carboxylase subunit alpha"/>
    <property type="match status" value="1"/>
</dbReference>
<dbReference type="PROSITE" id="PS50975">
    <property type="entry name" value="ATP_GRASP"/>
    <property type="match status" value="1"/>
</dbReference>
<dbReference type="SUPFAM" id="SSF51246">
    <property type="entry name" value="Rudiment single hybrid motif"/>
    <property type="match status" value="1"/>
</dbReference>
<dbReference type="FunFam" id="3.30.1490.20:FF:000003">
    <property type="entry name" value="acetyl-CoA carboxylase isoform X1"/>
    <property type="match status" value="1"/>
</dbReference>
<feature type="domain" description="Lipoyl-binding" evidence="14">
    <location>
        <begin position="583"/>
        <end position="658"/>
    </location>
</feature>
<dbReference type="STRING" id="349521.HCH_03946"/>
<dbReference type="Pfam" id="PF00364">
    <property type="entry name" value="Biotin_lipoyl"/>
    <property type="match status" value="1"/>
</dbReference>
<sequence length="664" mass="72832">MIETLLIANRGEIASRIIRTASRMGVRTIAVYADVDRNMPFVQEADEAYPLHGVTATETYLNQDKIIAVAKKCRADAIHPGYGFLSENATFAALCAKESLIFIGPPAKAIDAMGDKARAKHLMEQANVPLIPGYHREDQSVDALRAQAEVVGYPVLLKASAGGGGKGMRAVRSPSEFDEQLASAQREAKNAFGDQTMLIEKLIEQPRHVEVQIFFDAHGEGVYLFDRDCSIQRRHQKIIEEAPAPNLADETRRKMGETAVACGKAIGYVGAGTVEFLVDKNENFYFMEMNTRLQVEHPVTEMITGLDLVEWQIKVAGGEPLPATQDRIRSNGCAIEARIYAEDPENGFLPSAGALHFLSAPASGEHTRIDCGVATGCEISPFYDPMIAKVIGWGPSREMARRRLKDALADFLVTGVTTNTGYLCRIINSNDFAQARLTTGFLEANPGLEKADREIPFNAKCALAALYWSNLKGAPIAADQDPFSPWAQINNWRLNLVEASEYEFWLNGESFSLLLEQHHDKLKIGDGQHWADVSFNRNHSHVDLWVDGVKSCFRFAISKSCIDLFKDGAHWRFEIPDDNTLTEHHVQDSGSLNAPMGGTIVKTAVQAGKKVAKGDILVVMEAMKMEHSIRAPDAGTVTEVLCKEGEVVTANQILVAFEASGEGA</sequence>
<dbReference type="Gene3D" id="3.30.470.20">
    <property type="entry name" value="ATP-grasp fold, B domain"/>
    <property type="match status" value="1"/>
</dbReference>
<dbReference type="InterPro" id="IPR011053">
    <property type="entry name" value="Single_hybrid_motif"/>
</dbReference>
<organism evidence="17 18">
    <name type="scientific">Hahella chejuensis (strain KCTC 2396)</name>
    <dbReference type="NCBI Taxonomy" id="349521"/>
    <lineage>
        <taxon>Bacteria</taxon>
        <taxon>Pseudomonadati</taxon>
        <taxon>Pseudomonadota</taxon>
        <taxon>Gammaproteobacteria</taxon>
        <taxon>Oceanospirillales</taxon>
        <taxon>Hahellaceae</taxon>
        <taxon>Hahella</taxon>
    </lineage>
</organism>
<keyword evidence="10" id="KW-0092">Biotin</keyword>
<dbReference type="InterPro" id="IPR005481">
    <property type="entry name" value="BC-like_N"/>
</dbReference>
<dbReference type="PANTHER" id="PTHR18866">
    <property type="entry name" value="CARBOXYLASE:PYRUVATE/ACETYL-COA/PROPIONYL-COA CARBOXYLASE"/>
    <property type="match status" value="1"/>
</dbReference>
<gene>
    <name evidence="17" type="ordered locus">HCH_03946</name>
</gene>
<dbReference type="InterPro" id="IPR011764">
    <property type="entry name" value="Biotin_carboxylation_dom"/>
</dbReference>
<evidence type="ECO:0000259" key="15">
    <source>
        <dbReference type="PROSITE" id="PS50975"/>
    </source>
</evidence>
<dbReference type="Proteomes" id="UP000000238">
    <property type="component" value="Chromosome"/>
</dbReference>
<dbReference type="InterPro" id="IPR050856">
    <property type="entry name" value="Biotin_carboxylase_complex"/>
</dbReference>
<reference evidence="17 18" key="1">
    <citation type="journal article" date="2005" name="Nucleic Acids Res.">
        <title>Genomic blueprint of Hahella chejuensis, a marine microbe producing an algicidal agent.</title>
        <authorList>
            <person name="Jeong H."/>
            <person name="Yim J.H."/>
            <person name="Lee C."/>
            <person name="Choi S.-H."/>
            <person name="Park Y.K."/>
            <person name="Yoon S.H."/>
            <person name="Hur C.-G."/>
            <person name="Kang H.-Y."/>
            <person name="Kim D."/>
            <person name="Lee H.H."/>
            <person name="Park K.H."/>
            <person name="Park S.-H."/>
            <person name="Park H.-S."/>
            <person name="Lee H.K."/>
            <person name="Oh T.K."/>
            <person name="Kim J.F."/>
        </authorList>
    </citation>
    <scope>NUCLEOTIDE SEQUENCE [LARGE SCALE GENOMIC DNA]</scope>
    <source>
        <strain evidence="17 18">KCTC 2396</strain>
    </source>
</reference>
<dbReference type="GO" id="GO:0004075">
    <property type="term" value="F:biotin carboxylase activity"/>
    <property type="evidence" value="ECO:0007669"/>
    <property type="project" value="UniProtKB-EC"/>
</dbReference>
<dbReference type="RefSeq" id="WP_011397733.1">
    <property type="nucleotide sequence ID" value="NC_007645.1"/>
</dbReference>
<dbReference type="InterPro" id="IPR005479">
    <property type="entry name" value="CPAse_ATP-bd"/>
</dbReference>
<dbReference type="PANTHER" id="PTHR18866:SF33">
    <property type="entry name" value="METHYLCROTONOYL-COA CARBOXYLASE SUBUNIT ALPHA, MITOCHONDRIAL-RELATED"/>
    <property type="match status" value="1"/>
</dbReference>
<comment type="cofactor">
    <cofactor evidence="1">
        <name>biotin</name>
        <dbReference type="ChEBI" id="CHEBI:57586"/>
    </cofactor>
</comment>
<feature type="domain" description="ATP-grasp" evidence="15">
    <location>
        <begin position="120"/>
        <end position="317"/>
    </location>
</feature>
<dbReference type="CDD" id="cd06850">
    <property type="entry name" value="biotinyl_domain"/>
    <property type="match status" value="1"/>
</dbReference>
<dbReference type="Pfam" id="PF21139">
    <property type="entry name" value="BT_MCC_alpha"/>
    <property type="match status" value="1"/>
</dbReference>
<evidence type="ECO:0000259" key="16">
    <source>
        <dbReference type="PROSITE" id="PS50979"/>
    </source>
</evidence>
<evidence type="ECO:0000256" key="3">
    <source>
        <dbReference type="ARBA" id="ARBA00004956"/>
    </source>
</evidence>
<dbReference type="InterPro" id="IPR011761">
    <property type="entry name" value="ATP-grasp"/>
</dbReference>
<comment type="subunit">
    <text evidence="4">Acetyl-CoA carboxylase is a heterohexamer of biotin carboxyl carrier protein, biotin carboxylase and the two subunits of carboxyl transferase in a 2:2 complex.</text>
</comment>
<dbReference type="AlphaFoldDB" id="Q2SFA8"/>
<dbReference type="SUPFAM" id="SSF52440">
    <property type="entry name" value="PreATP-grasp domain"/>
    <property type="match status" value="1"/>
</dbReference>
<dbReference type="InterPro" id="IPR016185">
    <property type="entry name" value="PreATP-grasp_dom_sf"/>
</dbReference>
<evidence type="ECO:0000256" key="8">
    <source>
        <dbReference type="ARBA" id="ARBA00022840"/>
    </source>
</evidence>
<dbReference type="FunFam" id="2.40.50.100:FF:000003">
    <property type="entry name" value="Acetyl-CoA carboxylase biotin carboxyl carrier protein"/>
    <property type="match status" value="1"/>
</dbReference>
<name>Q2SFA8_HAHCH</name>
<keyword evidence="18" id="KW-1185">Reference proteome</keyword>
<protein>
    <recommendedName>
        <fullName evidence="5">Biotin carboxylase</fullName>
    </recommendedName>
    <alternativeName>
        <fullName evidence="11">Acetyl-coenzyme A carboxylase biotin carboxylase subunit A</fullName>
    </alternativeName>
</protein>
<proteinExistence type="predicted"/>
<keyword evidence="6" id="KW-0436">Ligase</keyword>
<dbReference type="Pfam" id="PF00289">
    <property type="entry name" value="Biotin_carb_N"/>
    <property type="match status" value="1"/>
</dbReference>
<dbReference type="InterPro" id="IPR005482">
    <property type="entry name" value="Biotin_COase_C"/>
</dbReference>